<evidence type="ECO:0000313" key="4">
    <source>
        <dbReference type="Proteomes" id="UP000077266"/>
    </source>
</evidence>
<keyword evidence="2" id="KW-0472">Membrane</keyword>
<evidence type="ECO:0000313" key="3">
    <source>
        <dbReference type="EMBL" id="KZV98185.1"/>
    </source>
</evidence>
<feature type="transmembrane region" description="Helical" evidence="2">
    <location>
        <begin position="75"/>
        <end position="92"/>
    </location>
</feature>
<name>A0A165LQM7_EXIGL</name>
<accession>A0A165LQM7</accession>
<dbReference type="AlphaFoldDB" id="A0A165LQM7"/>
<sequence length="182" mass="19856">MSFATAPTMERATLIMKLGLAVVVFRCATLVVYDAYFGATTRDQLQSTQLIALLCSGLWLISSVFHGITVSQFEGALDFVFAFLAWLFARLLSEDIKTEARLATRCRLVQLPGVRCDQLNSPQLFMTMFSAFLFVGASCLAARVVVGWMIIHTVPDSLPPSTSALSAKAPRIADAGKEMSTH</sequence>
<protein>
    <submittedName>
        <fullName evidence="3">Uncharacterized protein</fullName>
    </submittedName>
</protein>
<feature type="transmembrane region" description="Helical" evidence="2">
    <location>
        <begin position="12"/>
        <end position="38"/>
    </location>
</feature>
<evidence type="ECO:0000256" key="2">
    <source>
        <dbReference type="SAM" id="Phobius"/>
    </source>
</evidence>
<keyword evidence="4" id="KW-1185">Reference proteome</keyword>
<dbReference type="InParanoid" id="A0A165LQM7"/>
<feature type="transmembrane region" description="Helical" evidence="2">
    <location>
        <begin position="124"/>
        <end position="151"/>
    </location>
</feature>
<gene>
    <name evidence="3" type="ORF">EXIGLDRAFT_763680</name>
</gene>
<organism evidence="3 4">
    <name type="scientific">Exidia glandulosa HHB12029</name>
    <dbReference type="NCBI Taxonomy" id="1314781"/>
    <lineage>
        <taxon>Eukaryota</taxon>
        <taxon>Fungi</taxon>
        <taxon>Dikarya</taxon>
        <taxon>Basidiomycota</taxon>
        <taxon>Agaricomycotina</taxon>
        <taxon>Agaricomycetes</taxon>
        <taxon>Auriculariales</taxon>
        <taxon>Exidiaceae</taxon>
        <taxon>Exidia</taxon>
    </lineage>
</organism>
<evidence type="ECO:0000256" key="1">
    <source>
        <dbReference type="SAM" id="MobiDB-lite"/>
    </source>
</evidence>
<feature type="region of interest" description="Disordered" evidence="1">
    <location>
        <begin position="161"/>
        <end position="182"/>
    </location>
</feature>
<reference evidence="3 4" key="1">
    <citation type="journal article" date="2016" name="Mol. Biol. Evol.">
        <title>Comparative Genomics of Early-Diverging Mushroom-Forming Fungi Provides Insights into the Origins of Lignocellulose Decay Capabilities.</title>
        <authorList>
            <person name="Nagy L.G."/>
            <person name="Riley R."/>
            <person name="Tritt A."/>
            <person name="Adam C."/>
            <person name="Daum C."/>
            <person name="Floudas D."/>
            <person name="Sun H."/>
            <person name="Yadav J.S."/>
            <person name="Pangilinan J."/>
            <person name="Larsson K.H."/>
            <person name="Matsuura K."/>
            <person name="Barry K."/>
            <person name="Labutti K."/>
            <person name="Kuo R."/>
            <person name="Ohm R.A."/>
            <person name="Bhattacharya S.S."/>
            <person name="Shirouzu T."/>
            <person name="Yoshinaga Y."/>
            <person name="Martin F.M."/>
            <person name="Grigoriev I.V."/>
            <person name="Hibbett D.S."/>
        </authorList>
    </citation>
    <scope>NUCLEOTIDE SEQUENCE [LARGE SCALE GENOMIC DNA]</scope>
    <source>
        <strain evidence="3 4">HHB12029</strain>
    </source>
</reference>
<dbReference type="Proteomes" id="UP000077266">
    <property type="component" value="Unassembled WGS sequence"/>
</dbReference>
<feature type="transmembrane region" description="Helical" evidence="2">
    <location>
        <begin position="50"/>
        <end position="69"/>
    </location>
</feature>
<keyword evidence="2" id="KW-0812">Transmembrane</keyword>
<proteinExistence type="predicted"/>
<keyword evidence="2" id="KW-1133">Transmembrane helix</keyword>
<dbReference type="EMBL" id="KV425921">
    <property type="protein sequence ID" value="KZV98185.1"/>
    <property type="molecule type" value="Genomic_DNA"/>
</dbReference>